<comment type="similarity">
    <text evidence="2">Belongs to the EamA transporter family.</text>
</comment>
<dbReference type="InterPro" id="IPR037185">
    <property type="entry name" value="EmrE-like"/>
</dbReference>
<evidence type="ECO:0000256" key="4">
    <source>
        <dbReference type="ARBA" id="ARBA00022989"/>
    </source>
</evidence>
<feature type="transmembrane region" description="Helical" evidence="6">
    <location>
        <begin position="71"/>
        <end position="93"/>
    </location>
</feature>
<feature type="transmembrane region" description="Helical" evidence="6">
    <location>
        <begin position="258"/>
        <end position="274"/>
    </location>
</feature>
<feature type="transmembrane region" description="Helical" evidence="6">
    <location>
        <begin position="224"/>
        <end position="246"/>
    </location>
</feature>
<evidence type="ECO:0000256" key="2">
    <source>
        <dbReference type="ARBA" id="ARBA00007362"/>
    </source>
</evidence>
<proteinExistence type="inferred from homology"/>
<feature type="domain" description="EamA" evidence="7">
    <location>
        <begin position="162"/>
        <end position="297"/>
    </location>
</feature>
<feature type="domain" description="EamA" evidence="7">
    <location>
        <begin position="11"/>
        <end position="142"/>
    </location>
</feature>
<comment type="subcellular location">
    <subcellularLocation>
        <location evidence="1">Membrane</location>
        <topology evidence="1">Multi-pass membrane protein</topology>
    </subcellularLocation>
</comment>
<dbReference type="PANTHER" id="PTHR32322">
    <property type="entry name" value="INNER MEMBRANE TRANSPORTER"/>
    <property type="match status" value="1"/>
</dbReference>
<feature type="transmembrane region" description="Helical" evidence="6">
    <location>
        <begin position="280"/>
        <end position="298"/>
    </location>
</feature>
<dbReference type="EMBL" id="CP150096">
    <property type="protein sequence ID" value="WZN45023.1"/>
    <property type="molecule type" value="Genomic_DNA"/>
</dbReference>
<reference evidence="8 9" key="1">
    <citation type="submission" date="2024-03" db="EMBL/GenBank/DDBJ databases">
        <title>Chitinophaga caseinilytica sp. nov., a casein hydrolysing bacterium isolated from forest soil.</title>
        <authorList>
            <person name="Lee D.S."/>
            <person name="Han D.M."/>
            <person name="Baek J.H."/>
            <person name="Choi D.G."/>
            <person name="Jeon J.H."/>
            <person name="Jeon C.O."/>
        </authorList>
    </citation>
    <scope>NUCLEOTIDE SEQUENCE [LARGE SCALE GENOMIC DNA]</scope>
    <source>
        <strain evidence="8 9">KACC 19118</strain>
    </source>
</reference>
<keyword evidence="3 6" id="KW-0812">Transmembrane</keyword>
<dbReference type="Proteomes" id="UP001449657">
    <property type="component" value="Chromosome"/>
</dbReference>
<evidence type="ECO:0000259" key="7">
    <source>
        <dbReference type="Pfam" id="PF00892"/>
    </source>
</evidence>
<dbReference type="RefSeq" id="WP_341839782.1">
    <property type="nucleotide sequence ID" value="NZ_CP149792.1"/>
</dbReference>
<keyword evidence="9" id="KW-1185">Reference proteome</keyword>
<dbReference type="Gene3D" id="1.10.3730.20">
    <property type="match status" value="1"/>
</dbReference>
<feature type="transmembrane region" description="Helical" evidence="6">
    <location>
        <begin position="38"/>
        <end position="59"/>
    </location>
</feature>
<dbReference type="InterPro" id="IPR000620">
    <property type="entry name" value="EamA_dom"/>
</dbReference>
<sequence length="301" mass="32886">MQQRSNRSKLILALSLVYVLWGSTYLGVKIATEVLPPFLLSVLRFILAGGLMMGIGFTVEKQRSTRLQWKNAAIIGVLLIGIGNSSVAFALAYMPSSLVALFIAALPAWFIGLDWLFFSKKRPSNLTLWGLVLGFAGLFFIFDPFYLLHPDNVVRNYPLWPIAVLTAGSIAWAYGSLLSPRLDTPPQLTSSAIQMLSGVLVTALMSVVLEQGQWHSVGEMTSRTWLAIGYLVVFGSLVGYTAFSWLVNNAPPQVSATYAYVNPVVAVILGWVFLKETLAPHAMFGSAVVIAGVVLMTLRKK</sequence>
<evidence type="ECO:0000256" key="5">
    <source>
        <dbReference type="ARBA" id="ARBA00023136"/>
    </source>
</evidence>
<protein>
    <submittedName>
        <fullName evidence="8">EamA family transporter</fullName>
    </submittedName>
</protein>
<keyword evidence="5 6" id="KW-0472">Membrane</keyword>
<feature type="transmembrane region" description="Helical" evidence="6">
    <location>
        <begin position="191"/>
        <end position="209"/>
    </location>
</feature>
<evidence type="ECO:0000256" key="6">
    <source>
        <dbReference type="SAM" id="Phobius"/>
    </source>
</evidence>
<dbReference type="PANTHER" id="PTHR32322:SF2">
    <property type="entry name" value="EAMA DOMAIN-CONTAINING PROTEIN"/>
    <property type="match status" value="1"/>
</dbReference>
<dbReference type="SUPFAM" id="SSF103481">
    <property type="entry name" value="Multidrug resistance efflux transporter EmrE"/>
    <property type="match status" value="2"/>
</dbReference>
<organism evidence="8 9">
    <name type="scientific">Chitinophaga caseinilytica</name>
    <dbReference type="NCBI Taxonomy" id="2267521"/>
    <lineage>
        <taxon>Bacteria</taxon>
        <taxon>Pseudomonadati</taxon>
        <taxon>Bacteroidota</taxon>
        <taxon>Chitinophagia</taxon>
        <taxon>Chitinophagales</taxon>
        <taxon>Chitinophagaceae</taxon>
        <taxon>Chitinophaga</taxon>
    </lineage>
</organism>
<evidence type="ECO:0000256" key="3">
    <source>
        <dbReference type="ARBA" id="ARBA00022692"/>
    </source>
</evidence>
<name>A0ABZ2YZZ9_9BACT</name>
<accession>A0ABZ2YZZ9</accession>
<dbReference type="Pfam" id="PF00892">
    <property type="entry name" value="EamA"/>
    <property type="match status" value="2"/>
</dbReference>
<evidence type="ECO:0000256" key="1">
    <source>
        <dbReference type="ARBA" id="ARBA00004141"/>
    </source>
</evidence>
<feature type="transmembrane region" description="Helical" evidence="6">
    <location>
        <begin position="99"/>
        <end position="119"/>
    </location>
</feature>
<evidence type="ECO:0000313" key="9">
    <source>
        <dbReference type="Proteomes" id="UP001449657"/>
    </source>
</evidence>
<evidence type="ECO:0000313" key="8">
    <source>
        <dbReference type="EMBL" id="WZN45023.1"/>
    </source>
</evidence>
<keyword evidence="4 6" id="KW-1133">Transmembrane helix</keyword>
<gene>
    <name evidence="8" type="ORF">WJU22_19185</name>
</gene>
<feature type="transmembrane region" description="Helical" evidence="6">
    <location>
        <begin position="126"/>
        <end position="147"/>
    </location>
</feature>
<feature type="transmembrane region" description="Helical" evidence="6">
    <location>
        <begin position="159"/>
        <end position="179"/>
    </location>
</feature>
<dbReference type="InterPro" id="IPR050638">
    <property type="entry name" value="AA-Vitamin_Transporters"/>
</dbReference>